<feature type="region of interest" description="Disordered" evidence="1">
    <location>
        <begin position="2591"/>
        <end position="2629"/>
    </location>
</feature>
<feature type="region of interest" description="Disordered" evidence="1">
    <location>
        <begin position="70"/>
        <end position="89"/>
    </location>
</feature>
<feature type="compositionally biased region" description="Basic and acidic residues" evidence="1">
    <location>
        <begin position="76"/>
        <end position="88"/>
    </location>
</feature>
<evidence type="ECO:0000313" key="3">
    <source>
        <dbReference type="Proteomes" id="UP001381693"/>
    </source>
</evidence>
<evidence type="ECO:0000313" key="2">
    <source>
        <dbReference type="EMBL" id="KAK7073267.1"/>
    </source>
</evidence>
<feature type="region of interest" description="Disordered" evidence="1">
    <location>
        <begin position="2732"/>
        <end position="2795"/>
    </location>
</feature>
<keyword evidence="3" id="KW-1185">Reference proteome</keyword>
<feature type="compositionally biased region" description="Basic and acidic residues" evidence="1">
    <location>
        <begin position="453"/>
        <end position="465"/>
    </location>
</feature>
<protein>
    <submittedName>
        <fullName evidence="2">Uncharacterized protein</fullName>
    </submittedName>
</protein>
<feature type="compositionally biased region" description="Polar residues" evidence="1">
    <location>
        <begin position="766"/>
        <end position="791"/>
    </location>
</feature>
<evidence type="ECO:0000256" key="1">
    <source>
        <dbReference type="SAM" id="MobiDB-lite"/>
    </source>
</evidence>
<proteinExistence type="predicted"/>
<feature type="region of interest" description="Disordered" evidence="1">
    <location>
        <begin position="684"/>
        <end position="703"/>
    </location>
</feature>
<feature type="compositionally biased region" description="Basic and acidic residues" evidence="1">
    <location>
        <begin position="2863"/>
        <end position="2887"/>
    </location>
</feature>
<feature type="compositionally biased region" description="Polar residues" evidence="1">
    <location>
        <begin position="738"/>
        <end position="754"/>
    </location>
</feature>
<feature type="compositionally biased region" description="Basic and acidic residues" evidence="1">
    <location>
        <begin position="1614"/>
        <end position="1636"/>
    </location>
</feature>
<dbReference type="EMBL" id="JAXCGZ010013228">
    <property type="protein sequence ID" value="KAK7073267.1"/>
    <property type="molecule type" value="Genomic_DNA"/>
</dbReference>
<accession>A0AAN9A815</accession>
<comment type="caution">
    <text evidence="2">The sequence shown here is derived from an EMBL/GenBank/DDBJ whole genome shotgun (WGS) entry which is preliminary data.</text>
</comment>
<feature type="region of interest" description="Disordered" evidence="1">
    <location>
        <begin position="710"/>
        <end position="812"/>
    </location>
</feature>
<feature type="region of interest" description="Disordered" evidence="1">
    <location>
        <begin position="2854"/>
        <end position="2887"/>
    </location>
</feature>
<feature type="compositionally biased region" description="Low complexity" evidence="1">
    <location>
        <begin position="802"/>
        <end position="812"/>
    </location>
</feature>
<feature type="compositionally biased region" description="Low complexity" evidence="1">
    <location>
        <begin position="2616"/>
        <end position="2626"/>
    </location>
</feature>
<organism evidence="2 3">
    <name type="scientific">Halocaridina rubra</name>
    <name type="common">Hawaiian red shrimp</name>
    <dbReference type="NCBI Taxonomy" id="373956"/>
    <lineage>
        <taxon>Eukaryota</taxon>
        <taxon>Metazoa</taxon>
        <taxon>Ecdysozoa</taxon>
        <taxon>Arthropoda</taxon>
        <taxon>Crustacea</taxon>
        <taxon>Multicrustacea</taxon>
        <taxon>Malacostraca</taxon>
        <taxon>Eumalacostraca</taxon>
        <taxon>Eucarida</taxon>
        <taxon>Decapoda</taxon>
        <taxon>Pleocyemata</taxon>
        <taxon>Caridea</taxon>
        <taxon>Atyoidea</taxon>
        <taxon>Atyidae</taxon>
        <taxon>Halocaridina</taxon>
    </lineage>
</organism>
<feature type="region of interest" description="Disordered" evidence="1">
    <location>
        <begin position="1946"/>
        <end position="1977"/>
    </location>
</feature>
<feature type="compositionally biased region" description="Basic and acidic residues" evidence="1">
    <location>
        <begin position="1946"/>
        <end position="1970"/>
    </location>
</feature>
<feature type="region of interest" description="Disordered" evidence="1">
    <location>
        <begin position="1614"/>
        <end position="1642"/>
    </location>
</feature>
<reference evidence="2 3" key="1">
    <citation type="submission" date="2023-11" db="EMBL/GenBank/DDBJ databases">
        <title>Halocaridina rubra genome assembly.</title>
        <authorList>
            <person name="Smith C."/>
        </authorList>
    </citation>
    <scope>NUCLEOTIDE SEQUENCE [LARGE SCALE GENOMIC DNA]</scope>
    <source>
        <strain evidence="2">EP-1</strain>
        <tissue evidence="2">Whole</tissue>
    </source>
</reference>
<feature type="region of interest" description="Disordered" evidence="1">
    <location>
        <begin position="2417"/>
        <end position="2445"/>
    </location>
</feature>
<feature type="compositionally biased region" description="Polar residues" evidence="1">
    <location>
        <begin position="2743"/>
        <end position="2757"/>
    </location>
</feature>
<feature type="non-terminal residue" evidence="2">
    <location>
        <position position="2887"/>
    </location>
</feature>
<feature type="compositionally biased region" description="Polar residues" evidence="1">
    <location>
        <begin position="1340"/>
        <end position="1351"/>
    </location>
</feature>
<feature type="compositionally biased region" description="Low complexity" evidence="1">
    <location>
        <begin position="2472"/>
        <end position="2492"/>
    </location>
</feature>
<feature type="region of interest" description="Disordered" evidence="1">
    <location>
        <begin position="1330"/>
        <end position="1351"/>
    </location>
</feature>
<name>A0AAN9A815_HALRR</name>
<dbReference type="Proteomes" id="UP001381693">
    <property type="component" value="Unassembled WGS sequence"/>
</dbReference>
<sequence length="2887" mass="323528">MNGQWNAVFYSTVNPDTDVCDGWKKSLRQGTQSAKARECMQVGSRGSLAMAENYSNCLRLCSDLKAVRKSSCSEDSPDKSEPEVERWRRQQRMPLINGVGDEKSGLVKSAMSSSNLASFNKEGHNREHWKRVRSLSRENKIRQEARDQQLRRCELEERQRRERILAERKKERDSLMIRFLREPLRQCKLQSSKKRRTKSQNKQDEINEDLENVGAKVRATKSVPDLEEALRIVRGEDQLLDIRTQAFTSPSKHHVNADQKYILSKEGRVCGRYLRTYSLQAPPYPPSCSPNPAGSPRRRILTPPTRPFPPGATEDIIRENQKPYPTRPPEELIARTKHLRGKRAADCNTKMGKTTALSDTYLDNVGINGALSALADYKPPPDSHIMVLPRPRLNRRNSMPDLREFCFVSSPVVYETIAAISSLADVRGLLVMPPNTPSSKASSTAISLPENLPSKDVHKPQKQSPERWMCKVSKRIQDDTRTVLAASPLIGNLSRDMNRQTFQIANQSQRKEWLSRHTSIKSLQKKILPVLTDTASQTDISRPFSALIKRRNSVGSEGAESVYYDSLEEDDSKSTSKRSSVQAFYVPIKNENSNGSEIPSLPPRLTARLEESRVMSRHRHILTSLKQNDLFITGKQLQLPNGLNLAENDISTKSNDALEPKIKEDMLVSSDSDILDSPNSVKQTIRKNSQAQVSNPDTDTSNTDILEFSSQQCTPDNIAKSPLAPKPNQIENEDLDINLNSHVTSSDSNTQDSPEASHISHPSGPSEATVNSDEAIPTKSNDNSQTQSEISTAEHDAKPFHSSNNGLRRGSNSAFENEIVNEVKIKVSDSESVNSIGETSCPVSNSLHDSIVMNSDKKEKSIVNNNSKNITLDVISYDDSFQSGSSSCDTYDSKSTDGLDTKTYDAGLDNECDNESSDKNMEHERFSNGIEDVTENIVSENSDISEEFTQTCSEEIIDEVTDTSSQDQLVIVGYTSDAKEMLLESGFVDYSDSPSLPNLHNKHSTDLEVEDSASDRMRENLLPRNDSSLACMYLMGNDGSKDFYVDQKNFECDSVCEHMTDVIKTDISIKNCQAQTPSDNTICQDGPTADLNPEVLNSTVSECDVSIMTKVGIVGTDGINTSTCDNMVEAEEPEPEDISDETDSWDRITVLRAASFDSSAGSRNITPDVDVDNETNTNKDNAIIEGKDQDTDLKIQTENVNTDLLEEIFNNITSDEGEQTPLEENSSGLSTIDEDDELIDTLISGKEDHINDERISDSREENDYEKTGLEEYINECQYAFTTNSDSEMIAMTSLGLCNENIDSGEFVNEIFCADGDITESDTKNINVESNKATSKEDNFSESQCSLEPQPSEVESPSIYEMANNSNASNLTADVPNSEIVQCENIDALDGEPDETLENDIHVTKVVDNVIAVNDDGSAVSTLDDETTITDICQTTTADREADTDENEYTIKLVHESSMVCYEDDAYLDTKENEMQIGKTGSVTDVLEKNNTESKERNEAPINMRESYKCEMTNISSEVDGNEALYGENMCKESEERIVVSDEINIASEVGGNGSDVYTSSENECKLVEDENTERMSMGNNISGSYVEVNAMLSDYHESGDVEAGIKNARDDTLDFNAHEKDESTLLDSETGKHEGEENTDSVTVRISSVTDNSRVKGQEKETDLLNGEHEDMLMVDDDTNYQLQVKSDLIACENGVKGEYEYDLKDLGDKKEYTNESEMNLAERCKDCICYEDSLGEKDESIIQAGEDENFVEYKDNLIAKSCMSRLEKSQQFSYEKEDILEFENNEVPQNMSKNVPLNGEEFVAEADNVKVMKECRGLKQNDIRMDLQDTITYSSVGIDIIEKNEGGMATTNDFEEKEKTLIENFEANYQDKPETISIELNSLEKYVTKEDGDIAMNFEEPKKIINEKDKAGNAETQDDADTVECKETLEEADVEVQIQVEEASKANAEHQKQVEEASEVDVEHQKQVEEDSEVDVEHQTQVAEALVELDNILQEHGLEKVIEDNNDTINTVCLENNQSEAYFTECEGSLPSNNETMEQEETEKYSVEREELKIVVSEEMEREVDGNKSIEYDDGLDGKFEIREPKEEDLNIVDSEDALKETTVAQERHTIGNDAHVCKDTLEEPDVMDAKLSKESDSKVDNGNEVEEFQAGFEWLTGVSNEYICTKVGNGTAQYSSDVENEFQSPSNIADAHNNSETESNTFAQSQILGDLDRRHPYENALNSLERYGNDVHEDLLTDNIDSRNRKLINYLREDSKYIPKRYDNISETESLLPHSKIFPNSSCVYENDESDLSPSSEETQDVTEPIINVEYEELVDDDDDDDDDDEHIIEKKVIIGYQRMSRKFNSFQMMDRYSSDSTKTMDKEFLSNYNFPNLRDPSLSLHKNGNYERCSHNVLPGGTNKFHGTVGAHFDSVLRREESNSSNNSPRYGSNEGGGATISPSSDSGVVEMIGKIAHSPSEASRGEVTERGANSAAAQSTTATCSDASAAKSIQQRSSQTKEAKERANQITIRQHNSVPNDFLNNNDVPQQKNWFPLHDEYENMGICQKNKRYQWEPFLMEDSQTISTNVNKEASSQEKRQLVQEYLNSLPHHRKSQDELSNHTTGSLTNEEEMDSLNNSLSSQSDRTYSERLLKALEARRLRRHRPRSSNIDHDETGTYRPSTLNALDAFLATLSRCRGEHEDRYESRDDTPSPLKSGVEDIMVQVRAGQHHHDVRVNSKRKVHLVVNVGNPEASAGADSVPDSTTQAARTGTSKRSTVRENILSSIHHQEHRRGAGRDRQVVSRPPSKTKSSADVEVDHILSEVREYLNHKLKRPKSVGAASSVPDVEATEIYVEGSNIEKCFRERPSIGDRMRLFPKGRTKSDDKHVSRKSDSSLKVKEQQRIQ</sequence>
<feature type="region of interest" description="Disordered" evidence="1">
    <location>
        <begin position="2457"/>
        <end position="2505"/>
    </location>
</feature>
<feature type="compositionally biased region" description="Polar residues" evidence="1">
    <location>
        <begin position="437"/>
        <end position="446"/>
    </location>
</feature>
<feature type="region of interest" description="Disordered" evidence="1">
    <location>
        <begin position="436"/>
        <end position="465"/>
    </location>
</feature>
<feature type="compositionally biased region" description="Basic and acidic residues" evidence="1">
    <location>
        <begin position="2774"/>
        <end position="2783"/>
    </location>
</feature>
<gene>
    <name evidence="2" type="ORF">SK128_016260</name>
</gene>